<keyword evidence="1" id="KW-0547">Nucleotide-binding</keyword>
<dbReference type="EMBL" id="CP009933">
    <property type="protein sequence ID" value="AKA70736.1"/>
    <property type="molecule type" value="Genomic_DNA"/>
</dbReference>
<evidence type="ECO:0000259" key="5">
    <source>
        <dbReference type="PROSITE" id="PS50045"/>
    </source>
</evidence>
<dbReference type="PROSITE" id="PS00675">
    <property type="entry name" value="SIGMA54_INTERACT_1"/>
    <property type="match status" value="1"/>
</dbReference>
<dbReference type="Gene3D" id="1.10.8.60">
    <property type="match status" value="1"/>
</dbReference>
<dbReference type="InterPro" id="IPR027417">
    <property type="entry name" value="P-loop_NTPase"/>
</dbReference>
<dbReference type="GO" id="GO:0006355">
    <property type="term" value="P:regulation of DNA-templated transcription"/>
    <property type="evidence" value="ECO:0007669"/>
    <property type="project" value="InterPro"/>
</dbReference>
<feature type="domain" description="Sigma-54 factor interaction" evidence="5">
    <location>
        <begin position="248"/>
        <end position="477"/>
    </location>
</feature>
<sequence>MNALIKSISIPAILYKATEKHMIPNKKAYEILKNNISIKKNLENMLKYISKKDFEEYLKDIYIIGENENLISFYCLKFNDSSEYKIIIIQDISMALVETIKNKSNNVLLGSTKNNNIDIIATDGKGIILNISYFFEKYYNVNSEELLGKSVFELEKSGVFYPSATCKVLKTGQRVTILQKNRLNHEILVTALPIKDNTQNISRVVCFSYDITDLYKIKKQIGALEKNAEIYMKNLKSLENKKINFPNVVGKSKEMQEIFKLITKIADFDVNVIITGESGVGKSYFAKLIHNISRRNKEPFIEVNCGAIPENLLESELFGYEGGSFTGAKKEGKLGLIESAQNGTLFLDEIAEMSLNLQVKLLKVIQDKTFNRIGGRKAIKVNFRLITATNRDLKDLIKQRKFREDLFYRLNVVSIHIPALRRRKEDITALISYFMEKFNKKYNLNKKLSYCVMNNLVNYEWVGNIRELENMIERTLLISEGDIITEEFLPENIKNSHREMNGQQKNTLQEDLDSYEKDIVVKAFEKYKTTVAVAKALGISQATAVRKIKKYVRKYS</sequence>
<evidence type="ECO:0000256" key="2">
    <source>
        <dbReference type="ARBA" id="ARBA00022797"/>
    </source>
</evidence>
<dbReference type="InterPro" id="IPR058031">
    <property type="entry name" value="AAA_lid_NorR"/>
</dbReference>
<dbReference type="InterPro" id="IPR003593">
    <property type="entry name" value="AAA+_ATPase"/>
</dbReference>
<dbReference type="Gene3D" id="3.40.50.300">
    <property type="entry name" value="P-loop containing nucleotide triphosphate hydrolases"/>
    <property type="match status" value="1"/>
</dbReference>
<dbReference type="PROSITE" id="PS50045">
    <property type="entry name" value="SIGMA54_INTERACT_4"/>
    <property type="match status" value="1"/>
</dbReference>
<dbReference type="CDD" id="cd00009">
    <property type="entry name" value="AAA"/>
    <property type="match status" value="1"/>
</dbReference>
<keyword evidence="2" id="KW-0058">Aromatic hydrocarbons catabolism</keyword>
<accession>A0A0E3GRQ6</accession>
<dbReference type="InterPro" id="IPR009057">
    <property type="entry name" value="Homeodomain-like_sf"/>
</dbReference>
<dbReference type="SUPFAM" id="SSF52540">
    <property type="entry name" value="P-loop containing nucleoside triphosphate hydrolases"/>
    <property type="match status" value="1"/>
</dbReference>
<dbReference type="Pfam" id="PF18024">
    <property type="entry name" value="HTH_50"/>
    <property type="match status" value="1"/>
</dbReference>
<evidence type="ECO:0000256" key="3">
    <source>
        <dbReference type="ARBA" id="ARBA00022840"/>
    </source>
</evidence>
<dbReference type="SUPFAM" id="SSF55785">
    <property type="entry name" value="PYP-like sensor domain (PAS domain)"/>
    <property type="match status" value="1"/>
</dbReference>
<proteinExistence type="predicted"/>
<reference evidence="6 7" key="1">
    <citation type="journal article" date="2015" name="J. Biotechnol.">
        <title>Complete genome sequence of a malodorant-producing acetogen, Clostridium scatologenes ATCC 25775(T).</title>
        <authorList>
            <person name="Zhu Z."/>
            <person name="Guo T."/>
            <person name="Zheng H."/>
            <person name="Song T."/>
            <person name="Ouyang P."/>
            <person name="Xie J."/>
        </authorList>
    </citation>
    <scope>NUCLEOTIDE SEQUENCE [LARGE SCALE GENOMIC DNA]</scope>
    <source>
        <strain evidence="6 7">ATCC 25775</strain>
    </source>
</reference>
<dbReference type="GO" id="GO:0005524">
    <property type="term" value="F:ATP binding"/>
    <property type="evidence" value="ECO:0007669"/>
    <property type="project" value="UniProtKB-KW"/>
</dbReference>
<keyword evidence="3" id="KW-0067">ATP-binding</keyword>
<dbReference type="Pfam" id="PF25601">
    <property type="entry name" value="AAA_lid_14"/>
    <property type="match status" value="1"/>
</dbReference>
<gene>
    <name evidence="6" type="ORF">CSCA_3611</name>
</gene>
<dbReference type="PANTHER" id="PTHR32071">
    <property type="entry name" value="TRANSCRIPTIONAL REGULATORY PROTEIN"/>
    <property type="match status" value="1"/>
</dbReference>
<dbReference type="AlphaFoldDB" id="A0A0E3GRQ6"/>
<organism evidence="6 7">
    <name type="scientific">Clostridium scatologenes</name>
    <dbReference type="NCBI Taxonomy" id="1548"/>
    <lineage>
        <taxon>Bacteria</taxon>
        <taxon>Bacillati</taxon>
        <taxon>Bacillota</taxon>
        <taxon>Clostridia</taxon>
        <taxon>Eubacteriales</taxon>
        <taxon>Clostridiaceae</taxon>
        <taxon>Clostridium</taxon>
    </lineage>
</organism>
<dbReference type="InterPro" id="IPR002078">
    <property type="entry name" value="Sigma_54_int"/>
</dbReference>
<dbReference type="InterPro" id="IPR030828">
    <property type="entry name" value="HTH_TyrR"/>
</dbReference>
<dbReference type="CDD" id="cd00130">
    <property type="entry name" value="PAS"/>
    <property type="match status" value="1"/>
</dbReference>
<evidence type="ECO:0000256" key="1">
    <source>
        <dbReference type="ARBA" id="ARBA00022741"/>
    </source>
</evidence>
<dbReference type="Gene3D" id="3.30.450.20">
    <property type="entry name" value="PAS domain"/>
    <property type="match status" value="1"/>
</dbReference>
<dbReference type="SMART" id="SM00382">
    <property type="entry name" value="AAA"/>
    <property type="match status" value="1"/>
</dbReference>
<dbReference type="GO" id="GO:0003677">
    <property type="term" value="F:DNA binding"/>
    <property type="evidence" value="ECO:0007669"/>
    <property type="project" value="UniProtKB-KW"/>
</dbReference>
<evidence type="ECO:0000313" key="7">
    <source>
        <dbReference type="Proteomes" id="UP000033115"/>
    </source>
</evidence>
<keyword evidence="7" id="KW-1185">Reference proteome</keyword>
<dbReference type="SUPFAM" id="SSF46689">
    <property type="entry name" value="Homeodomain-like"/>
    <property type="match status" value="1"/>
</dbReference>
<dbReference type="Proteomes" id="UP000033115">
    <property type="component" value="Chromosome"/>
</dbReference>
<dbReference type="InterPro" id="IPR035965">
    <property type="entry name" value="PAS-like_dom_sf"/>
</dbReference>
<dbReference type="InterPro" id="IPR025662">
    <property type="entry name" value="Sigma_54_int_dom_ATP-bd_1"/>
</dbReference>
<evidence type="ECO:0000313" key="6">
    <source>
        <dbReference type="EMBL" id="AKA70736.1"/>
    </source>
</evidence>
<dbReference type="STRING" id="1548.CSCA_3611"/>
<dbReference type="RefSeq" id="WP_029160850.1">
    <property type="nucleotide sequence ID" value="NZ_CP009933.1"/>
</dbReference>
<name>A0A0E3GRQ6_CLOSL</name>
<dbReference type="Gene3D" id="1.10.10.60">
    <property type="entry name" value="Homeodomain-like"/>
    <property type="match status" value="1"/>
</dbReference>
<protein>
    <recommendedName>
        <fullName evidence="4">HTH-type transcriptional regulatory protein TyrR</fullName>
    </recommendedName>
</protein>
<dbReference type="FunFam" id="3.40.50.300:FF:000006">
    <property type="entry name" value="DNA-binding transcriptional regulator NtrC"/>
    <property type="match status" value="1"/>
</dbReference>
<dbReference type="PROSITE" id="PS00676">
    <property type="entry name" value="SIGMA54_INTERACT_2"/>
    <property type="match status" value="1"/>
</dbReference>
<dbReference type="Pfam" id="PF00158">
    <property type="entry name" value="Sigma54_activat"/>
    <property type="match status" value="1"/>
</dbReference>
<dbReference type="InterPro" id="IPR000014">
    <property type="entry name" value="PAS"/>
</dbReference>
<dbReference type="PANTHER" id="PTHR32071:SF57">
    <property type="entry name" value="C4-DICARBOXYLATE TRANSPORT TRANSCRIPTIONAL REGULATORY PROTEIN DCTD"/>
    <property type="match status" value="1"/>
</dbReference>
<dbReference type="HOGENOM" id="CLU_000445_8_1_9"/>
<evidence type="ECO:0000256" key="4">
    <source>
        <dbReference type="ARBA" id="ARBA00029500"/>
    </source>
</evidence>
<dbReference type="InterPro" id="IPR025943">
    <property type="entry name" value="Sigma_54_int_dom_ATP-bd_2"/>
</dbReference>
<dbReference type="KEGG" id="csq:CSCA_3611"/>